<feature type="chain" id="PRO_5046804025" description="Secreted protein" evidence="1">
    <location>
        <begin position="30"/>
        <end position="65"/>
    </location>
</feature>
<evidence type="ECO:0000313" key="2">
    <source>
        <dbReference type="Ensembl" id="ENSFCTP00005048620.1"/>
    </source>
</evidence>
<evidence type="ECO:0008006" key="4">
    <source>
        <dbReference type="Google" id="ProtNLM"/>
    </source>
</evidence>
<reference evidence="2 3" key="1">
    <citation type="submission" date="2021-02" db="EMBL/GenBank/DDBJ databases">
        <title>Safari Cat Assemblies.</title>
        <authorList>
            <person name="Bredemeyer K.R."/>
            <person name="Murphy W.J."/>
        </authorList>
    </citation>
    <scope>NUCLEOTIDE SEQUENCE [LARGE SCALE GENOMIC DNA]</scope>
</reference>
<protein>
    <recommendedName>
        <fullName evidence="4">Secreted protein</fullName>
    </recommendedName>
</protein>
<keyword evidence="3" id="KW-1185">Reference proteome</keyword>
<dbReference type="Ensembl" id="ENSFCTT00005067652.1">
    <property type="protein sequence ID" value="ENSFCTP00005048620.1"/>
    <property type="gene ID" value="ENSFCTG00005023702.1"/>
</dbReference>
<organism evidence="2 3">
    <name type="scientific">Felis catus</name>
    <name type="common">Cat</name>
    <name type="synonym">Felis silvestris catus</name>
    <dbReference type="NCBI Taxonomy" id="9685"/>
    <lineage>
        <taxon>Eukaryota</taxon>
        <taxon>Metazoa</taxon>
        <taxon>Chordata</taxon>
        <taxon>Craniata</taxon>
        <taxon>Vertebrata</taxon>
        <taxon>Euteleostomi</taxon>
        <taxon>Mammalia</taxon>
        <taxon>Eutheria</taxon>
        <taxon>Laurasiatheria</taxon>
        <taxon>Carnivora</taxon>
        <taxon>Feliformia</taxon>
        <taxon>Felidae</taxon>
        <taxon>Felinae</taxon>
        <taxon>Felis</taxon>
    </lineage>
</organism>
<evidence type="ECO:0000256" key="1">
    <source>
        <dbReference type="SAM" id="SignalP"/>
    </source>
</evidence>
<dbReference type="GeneTree" id="ENSGT01140000286577"/>
<reference evidence="2" key="2">
    <citation type="submission" date="2025-08" db="UniProtKB">
        <authorList>
            <consortium name="Ensembl"/>
        </authorList>
    </citation>
    <scope>IDENTIFICATION</scope>
    <source>
        <strain evidence="2">breed Abyssinian</strain>
    </source>
</reference>
<feature type="signal peptide" evidence="1">
    <location>
        <begin position="1"/>
        <end position="29"/>
    </location>
</feature>
<sequence>MSSAKSESLTSSWPIWMPFISLCCLIAEAKTSNTMLNNSGESGHPCLVPDLRGKALSFSPLRMIL</sequence>
<keyword evidence="1" id="KW-0732">Signal</keyword>
<evidence type="ECO:0000313" key="3">
    <source>
        <dbReference type="Proteomes" id="UP000823872"/>
    </source>
</evidence>
<proteinExistence type="predicted"/>
<name>A0ABI7ZNC2_FELCA</name>
<accession>A0ABI7ZNC2</accession>
<dbReference type="Proteomes" id="UP000823872">
    <property type="component" value="Chromosome B1"/>
</dbReference>
<reference evidence="2" key="3">
    <citation type="submission" date="2025-09" db="UniProtKB">
        <authorList>
            <consortium name="Ensembl"/>
        </authorList>
    </citation>
    <scope>IDENTIFICATION</scope>
    <source>
        <strain evidence="2">breed Abyssinian</strain>
    </source>
</reference>